<dbReference type="Gene3D" id="3.10.450.50">
    <property type="match status" value="1"/>
</dbReference>
<feature type="domain" description="DUF4440" evidence="1">
    <location>
        <begin position="11"/>
        <end position="114"/>
    </location>
</feature>
<protein>
    <recommendedName>
        <fullName evidence="1">DUF4440 domain-containing protein</fullName>
    </recommendedName>
</protein>
<accession>A0A919U995</accession>
<gene>
    <name evidence="2" type="ORF">Dsi01nite_015810</name>
</gene>
<dbReference type="Pfam" id="PF14534">
    <property type="entry name" value="DUF4440"/>
    <property type="match status" value="1"/>
</dbReference>
<dbReference type="Proteomes" id="UP000660611">
    <property type="component" value="Unassembled WGS sequence"/>
</dbReference>
<sequence length="123" mass="13908">MQEDRLHRELSAAVAELRTAFVEHDRNKVAALMTEDHVSIMSYARFDGRTQLLDHFNDFTFQSLPADDLTTTPLGPDAALVSFRGTLEGTYAGRPVPRDVLVGEVWLRQDGSWREATYQETPL</sequence>
<reference evidence="2" key="1">
    <citation type="submission" date="2021-01" db="EMBL/GenBank/DDBJ databases">
        <title>Whole genome shotgun sequence of Dactylosporangium siamense NBRC 106093.</title>
        <authorList>
            <person name="Komaki H."/>
            <person name="Tamura T."/>
        </authorList>
    </citation>
    <scope>NUCLEOTIDE SEQUENCE</scope>
    <source>
        <strain evidence="2">NBRC 106093</strain>
    </source>
</reference>
<dbReference type="SUPFAM" id="SSF54427">
    <property type="entry name" value="NTF2-like"/>
    <property type="match status" value="1"/>
</dbReference>
<name>A0A919U995_9ACTN</name>
<proteinExistence type="predicted"/>
<dbReference type="EMBL" id="BONQ01000025">
    <property type="protein sequence ID" value="GIG43540.1"/>
    <property type="molecule type" value="Genomic_DNA"/>
</dbReference>
<dbReference type="InterPro" id="IPR032710">
    <property type="entry name" value="NTF2-like_dom_sf"/>
</dbReference>
<organism evidence="2 3">
    <name type="scientific">Dactylosporangium siamense</name>
    <dbReference type="NCBI Taxonomy" id="685454"/>
    <lineage>
        <taxon>Bacteria</taxon>
        <taxon>Bacillati</taxon>
        <taxon>Actinomycetota</taxon>
        <taxon>Actinomycetes</taxon>
        <taxon>Micromonosporales</taxon>
        <taxon>Micromonosporaceae</taxon>
        <taxon>Dactylosporangium</taxon>
    </lineage>
</organism>
<keyword evidence="3" id="KW-1185">Reference proteome</keyword>
<dbReference type="RefSeq" id="WP_203845407.1">
    <property type="nucleotide sequence ID" value="NZ_BAAAVW010000004.1"/>
</dbReference>
<dbReference type="AlphaFoldDB" id="A0A919U995"/>
<dbReference type="InterPro" id="IPR027843">
    <property type="entry name" value="DUF4440"/>
</dbReference>
<evidence type="ECO:0000259" key="1">
    <source>
        <dbReference type="Pfam" id="PF14534"/>
    </source>
</evidence>
<comment type="caution">
    <text evidence="2">The sequence shown here is derived from an EMBL/GenBank/DDBJ whole genome shotgun (WGS) entry which is preliminary data.</text>
</comment>
<evidence type="ECO:0000313" key="3">
    <source>
        <dbReference type="Proteomes" id="UP000660611"/>
    </source>
</evidence>
<evidence type="ECO:0000313" key="2">
    <source>
        <dbReference type="EMBL" id="GIG43540.1"/>
    </source>
</evidence>